<evidence type="ECO:0000313" key="1">
    <source>
        <dbReference type="EMBL" id="TCP65800.1"/>
    </source>
</evidence>
<dbReference type="RefSeq" id="WP_131849283.1">
    <property type="nucleotide sequence ID" value="NZ_SLXV01000030.1"/>
</dbReference>
<accession>A0A4R2RP14</accession>
<dbReference type="Pfam" id="PF24585">
    <property type="entry name" value="YunG"/>
    <property type="match status" value="1"/>
</dbReference>
<protein>
    <submittedName>
        <fullName evidence="1">Uncharacterized protein</fullName>
    </submittedName>
</protein>
<dbReference type="Proteomes" id="UP000294746">
    <property type="component" value="Unassembled WGS sequence"/>
</dbReference>
<proteinExistence type="predicted"/>
<evidence type="ECO:0000313" key="2">
    <source>
        <dbReference type="Proteomes" id="UP000294746"/>
    </source>
</evidence>
<sequence length="124" mass="14394">MKTDSPPYYVTRNILLHVWSKESSTKFTPENPALGQCGVTALVIHDLYGGEILKTRVTGEWHFYNKLSDQIYDFTASQFDQEISYHHIPSSREEAFADINEKQYEYLIHAVKSRLAPQPDFLLR</sequence>
<reference evidence="1 2" key="1">
    <citation type="submission" date="2019-03" db="EMBL/GenBank/DDBJ databases">
        <title>Genomic Encyclopedia of Type Strains, Phase IV (KMG-IV): sequencing the most valuable type-strain genomes for metagenomic binning, comparative biology and taxonomic classification.</title>
        <authorList>
            <person name="Goeker M."/>
        </authorList>
    </citation>
    <scope>NUCLEOTIDE SEQUENCE [LARGE SCALE GENOMIC DNA]</scope>
    <source>
        <strain evidence="1 2">DSM 46831</strain>
    </source>
</reference>
<dbReference type="OrthoDB" id="9792518at2"/>
<gene>
    <name evidence="1" type="ORF">EDD57_13039</name>
</gene>
<dbReference type="InterPro" id="IPR056238">
    <property type="entry name" value="YunG-like"/>
</dbReference>
<name>A0A4R2RP14_9BACL</name>
<dbReference type="AlphaFoldDB" id="A0A4R2RP14"/>
<dbReference type="EMBL" id="SLXV01000030">
    <property type="protein sequence ID" value="TCP65800.1"/>
    <property type="molecule type" value="Genomic_DNA"/>
</dbReference>
<keyword evidence="2" id="KW-1185">Reference proteome</keyword>
<organism evidence="1 2">
    <name type="scientific">Baia soyae</name>
    <dbReference type="NCBI Taxonomy" id="1544746"/>
    <lineage>
        <taxon>Bacteria</taxon>
        <taxon>Bacillati</taxon>
        <taxon>Bacillota</taxon>
        <taxon>Bacilli</taxon>
        <taxon>Bacillales</taxon>
        <taxon>Thermoactinomycetaceae</taxon>
        <taxon>Baia</taxon>
    </lineage>
</organism>
<comment type="caution">
    <text evidence="1">The sequence shown here is derived from an EMBL/GenBank/DDBJ whole genome shotgun (WGS) entry which is preliminary data.</text>
</comment>